<dbReference type="HOGENOM" id="CLU_497593_0_0_0"/>
<reference evidence="2 3" key="1">
    <citation type="journal article" date="2010" name="DNA Res.">
        <title>Bacterial lifestyle in a deep-sea hydrothermal vent chimney revealed by the genome sequence of the thermophilic bacterium Deferribacter desulfuricans SSM1.</title>
        <authorList>
            <person name="Takaki Y."/>
            <person name="Shimamura S."/>
            <person name="Nakagawa S."/>
            <person name="Fukuhara Y."/>
            <person name="Horikawa H."/>
            <person name="Ankai A."/>
            <person name="Harada T."/>
            <person name="Hosoyama A."/>
            <person name="Oguchi A."/>
            <person name="Fukui S."/>
            <person name="Fujita N."/>
            <person name="Takami H."/>
            <person name="Takai K."/>
        </authorList>
    </citation>
    <scope>NUCLEOTIDE SEQUENCE [LARGE SCALE GENOMIC DNA]</scope>
    <source>
        <strain evidence="3">DSM 14783 / JCM 11476 / NBRC 101012 / SSM1</strain>
        <plasmid evidence="3">Plasmid megaplasmid pDF308</plasmid>
    </source>
</reference>
<dbReference type="GO" id="GO:0003677">
    <property type="term" value="F:DNA binding"/>
    <property type="evidence" value="ECO:0007669"/>
    <property type="project" value="InterPro"/>
</dbReference>
<dbReference type="InterPro" id="IPR006171">
    <property type="entry name" value="TOPRIM_dom"/>
</dbReference>
<proteinExistence type="predicted"/>
<evidence type="ECO:0000313" key="3">
    <source>
        <dbReference type="Proteomes" id="UP000001520"/>
    </source>
</evidence>
<accession>D3PEK0</accession>
<dbReference type="Gene3D" id="3.40.50.140">
    <property type="match status" value="1"/>
</dbReference>
<dbReference type="SMART" id="SM00493">
    <property type="entry name" value="TOPRIM"/>
    <property type="match status" value="1"/>
</dbReference>
<dbReference type="eggNOG" id="COG0550">
    <property type="taxonomic scope" value="Bacteria"/>
</dbReference>
<dbReference type="CDD" id="cd01028">
    <property type="entry name" value="TOPRIM_TopoIA"/>
    <property type="match status" value="1"/>
</dbReference>
<feature type="domain" description="Toprim" evidence="1">
    <location>
        <begin position="4"/>
        <end position="128"/>
    </location>
</feature>
<dbReference type="InterPro" id="IPR013826">
    <property type="entry name" value="Topo_IA_cen_sub3"/>
</dbReference>
<dbReference type="GO" id="GO:0006265">
    <property type="term" value="P:DNA topological change"/>
    <property type="evidence" value="ECO:0007669"/>
    <property type="project" value="InterPro"/>
</dbReference>
<dbReference type="Pfam" id="PF01751">
    <property type="entry name" value="Toprim"/>
    <property type="match status" value="1"/>
</dbReference>
<sequence length="547" mass="62895">MGKNTLIIVESSPKIDAIEKILSDSELDKSLPNRDYIATNGHLFDLTNADIGVSFSNSGNIILENVFINGKYKLLEGLKNKAAQAGDIYIFTDADIEGERIAYDVVNYLIKTCNVEKNQIHRVVSSSITKKAVINAFLNCEKIDNTHKNKYVRAQSIRRAFDKLVGHVLSSLLLSQGYDKGLGRSQLAILFSVNNIELISYYDRKKEINIPLTIKGYSTDTGITVRTNTNYSLPTMYNIVSSASGNLFTTYQILQALYNKGCITYLRTKNILMSEDYSDYLKAYNIKVPKSFIMPTDEAITAHEGLRFTLEFIELFREYYESGKLIDFFEDYDIVIKNKTSLYELIHIISLYSYLNKFKNLPYIEVYNNLSDIIEHLTIYYSFDDFDIDNNLKSNKVTSLRDLFFVSDFFSICTPSSFFSIVEKTISKYFKIDFSSNGLILNNEGEELVELIKNKVDISSFYFPYFKYVLYEKILNKEESEIEDTDLDILQEILNFYNITLQLDSNKHKINNISIKQSTSHEIDSKINNMLLEHGDIIDDTIYKAEI</sequence>
<evidence type="ECO:0000259" key="1">
    <source>
        <dbReference type="PROSITE" id="PS50880"/>
    </source>
</evidence>
<dbReference type="AlphaFoldDB" id="D3PEK0"/>
<dbReference type="OrthoDB" id="9803554at2"/>
<dbReference type="Gene3D" id="2.60.510.20">
    <property type="match status" value="1"/>
</dbReference>
<dbReference type="Gene3D" id="1.10.460.10">
    <property type="entry name" value="Topoisomerase I, domain 2"/>
    <property type="match status" value="1"/>
</dbReference>
<dbReference type="GO" id="GO:0003917">
    <property type="term" value="F:DNA topoisomerase type I (single strand cut, ATP-independent) activity"/>
    <property type="evidence" value="ECO:0007669"/>
    <property type="project" value="InterPro"/>
</dbReference>
<dbReference type="PANTHER" id="PTHR42785:SF1">
    <property type="entry name" value="DNA TOPOISOMERASE"/>
    <property type="match status" value="1"/>
</dbReference>
<geneLocation type="plasmid" evidence="2 3">
    <name>megaplasmid pDF308</name>
</geneLocation>
<dbReference type="KEGG" id="ddf:DEFDS_P014"/>
<dbReference type="InterPro" id="IPR023405">
    <property type="entry name" value="Topo_IA_core_domain"/>
</dbReference>
<name>D3PEK0_DEFDS</name>
<keyword evidence="2" id="KW-0614">Plasmid</keyword>
<organism evidence="2 3">
    <name type="scientific">Deferribacter desulfuricans (strain DSM 14783 / JCM 11476 / NBRC 101012 / SSM1)</name>
    <dbReference type="NCBI Taxonomy" id="639282"/>
    <lineage>
        <taxon>Bacteria</taxon>
        <taxon>Pseudomonadati</taxon>
        <taxon>Deferribacterota</taxon>
        <taxon>Deferribacteres</taxon>
        <taxon>Deferribacterales</taxon>
        <taxon>Deferribacteraceae</taxon>
        <taxon>Deferribacter</taxon>
    </lineage>
</organism>
<dbReference type="InterPro" id="IPR000380">
    <property type="entry name" value="Topo_IA"/>
</dbReference>
<dbReference type="SUPFAM" id="SSF56712">
    <property type="entry name" value="Prokaryotic type I DNA topoisomerase"/>
    <property type="match status" value="1"/>
</dbReference>
<dbReference type="EMBL" id="AP011530">
    <property type="protein sequence ID" value="BAI81642.1"/>
    <property type="molecule type" value="Genomic_DNA"/>
</dbReference>
<evidence type="ECO:0000313" key="2">
    <source>
        <dbReference type="EMBL" id="BAI81642.1"/>
    </source>
</evidence>
<dbReference type="Proteomes" id="UP000001520">
    <property type="component" value="Plasmid megaplasmid pDF308"/>
</dbReference>
<gene>
    <name evidence="2" type="ordered locus">DEFDS_P014</name>
</gene>
<dbReference type="InterPro" id="IPR013824">
    <property type="entry name" value="Topo_IA_cen_sub1"/>
</dbReference>
<protein>
    <recommendedName>
        <fullName evidence="1">Toprim domain-containing protein</fullName>
    </recommendedName>
</protein>
<keyword evidence="3" id="KW-1185">Reference proteome</keyword>
<dbReference type="Gene3D" id="1.10.290.10">
    <property type="entry name" value="Topoisomerase I, domain 4"/>
    <property type="match status" value="1"/>
</dbReference>
<dbReference type="PROSITE" id="PS50880">
    <property type="entry name" value="TOPRIM"/>
    <property type="match status" value="1"/>
</dbReference>
<dbReference type="PANTHER" id="PTHR42785">
    <property type="entry name" value="DNA TOPOISOMERASE, TYPE IA, CORE"/>
    <property type="match status" value="1"/>
</dbReference>
<dbReference type="RefSeq" id="WP_013008887.1">
    <property type="nucleotide sequence ID" value="NC_013940.1"/>
</dbReference>